<dbReference type="OrthoDB" id="2502423at2759"/>
<dbReference type="AlphaFoldDB" id="A0A180G836"/>
<dbReference type="VEuPathDB" id="FungiDB:PTTG_09211"/>
<name>A0A180G836_PUCT1</name>
<reference evidence="1" key="1">
    <citation type="submission" date="2009-11" db="EMBL/GenBank/DDBJ databases">
        <authorList>
            <consortium name="The Broad Institute Genome Sequencing Platform"/>
            <person name="Ward D."/>
            <person name="Feldgarden M."/>
            <person name="Earl A."/>
            <person name="Young S.K."/>
            <person name="Zeng Q."/>
            <person name="Koehrsen M."/>
            <person name="Alvarado L."/>
            <person name="Berlin A."/>
            <person name="Bochicchio J."/>
            <person name="Borenstein D."/>
            <person name="Chapman S.B."/>
            <person name="Chen Z."/>
            <person name="Engels R."/>
            <person name="Freedman E."/>
            <person name="Gellesch M."/>
            <person name="Goldberg J."/>
            <person name="Griggs A."/>
            <person name="Gujja S."/>
            <person name="Heilman E."/>
            <person name="Heiman D."/>
            <person name="Hepburn T."/>
            <person name="Howarth C."/>
            <person name="Jen D."/>
            <person name="Larson L."/>
            <person name="Lewis B."/>
            <person name="Mehta T."/>
            <person name="Park D."/>
            <person name="Pearson M."/>
            <person name="Roberts A."/>
            <person name="Saif S."/>
            <person name="Shea T."/>
            <person name="Shenoy N."/>
            <person name="Sisk P."/>
            <person name="Stolte C."/>
            <person name="Sykes S."/>
            <person name="Thomson T."/>
            <person name="Walk T."/>
            <person name="White J."/>
            <person name="Yandava C."/>
            <person name="Izard J."/>
            <person name="Baranova O.V."/>
            <person name="Blanton J.M."/>
            <person name="Tanner A.C."/>
            <person name="Dewhirst F.E."/>
            <person name="Haas B."/>
            <person name="Nusbaum C."/>
            <person name="Birren B."/>
        </authorList>
    </citation>
    <scope>NUCLEOTIDE SEQUENCE [LARGE SCALE GENOMIC DNA]</scope>
    <source>
        <strain evidence="1">1-1 BBBD Race 1</strain>
    </source>
</reference>
<keyword evidence="3" id="KW-1185">Reference proteome</keyword>
<evidence type="ECO:0000313" key="2">
    <source>
        <dbReference type="EnsemblFungi" id="PTTG_09211-t43_1-p1"/>
    </source>
</evidence>
<sequence length="124" mass="13871">MAEINPLLQGSAITKNLTPAQEEWLNGVIASMKQKINTQLEPDNNPRTPLEKALADDHALNHMDFYYNGAMQEARFMELGSSQMPNFYSLWVALQRAGPPLPKEQAPAYILSITRDEIPEGTQS</sequence>
<evidence type="ECO:0000313" key="1">
    <source>
        <dbReference type="EMBL" id="OAV88867.1"/>
    </source>
</evidence>
<dbReference type="EnsemblFungi" id="PTTG_09211-t43_1">
    <property type="protein sequence ID" value="PTTG_09211-t43_1-p1"/>
    <property type="gene ID" value="PTTG_09211"/>
</dbReference>
<reference evidence="2" key="4">
    <citation type="submission" date="2025-05" db="UniProtKB">
        <authorList>
            <consortium name="EnsemblFungi"/>
        </authorList>
    </citation>
    <scope>IDENTIFICATION</scope>
    <source>
        <strain evidence="2">isolate 1-1 / race 1 (BBBD)</strain>
    </source>
</reference>
<accession>A0A180G836</accession>
<evidence type="ECO:0000313" key="3">
    <source>
        <dbReference type="Proteomes" id="UP000005240"/>
    </source>
</evidence>
<dbReference type="Proteomes" id="UP000005240">
    <property type="component" value="Unassembled WGS sequence"/>
</dbReference>
<protein>
    <submittedName>
        <fullName evidence="1 2">Uncharacterized protein</fullName>
    </submittedName>
</protein>
<reference evidence="2 3" key="3">
    <citation type="journal article" date="2017" name="G3 (Bethesda)">
        <title>Comparative analysis highlights variable genome content of wheat rusts and divergence of the mating loci.</title>
        <authorList>
            <person name="Cuomo C.A."/>
            <person name="Bakkeren G."/>
            <person name="Khalil H.B."/>
            <person name="Panwar V."/>
            <person name="Joly D."/>
            <person name="Linning R."/>
            <person name="Sakthikumar S."/>
            <person name="Song X."/>
            <person name="Adiconis X."/>
            <person name="Fan L."/>
            <person name="Goldberg J.M."/>
            <person name="Levin J.Z."/>
            <person name="Young S."/>
            <person name="Zeng Q."/>
            <person name="Anikster Y."/>
            <person name="Bruce M."/>
            <person name="Wang M."/>
            <person name="Yin C."/>
            <person name="McCallum B."/>
            <person name="Szabo L.J."/>
            <person name="Hulbert S."/>
            <person name="Chen X."/>
            <person name="Fellers J.P."/>
        </authorList>
    </citation>
    <scope>NUCLEOTIDE SEQUENCE</scope>
    <source>
        <strain evidence="3">Isolate 1-1 / race 1 (BBBD)</strain>
        <strain evidence="2">isolate 1-1 / race 1 (BBBD)</strain>
    </source>
</reference>
<dbReference type="EMBL" id="ADAS02000150">
    <property type="protein sequence ID" value="OAV88867.1"/>
    <property type="molecule type" value="Genomic_DNA"/>
</dbReference>
<reference evidence="1" key="2">
    <citation type="submission" date="2016-05" db="EMBL/GenBank/DDBJ databases">
        <title>Comparative analysis highlights variable genome content of wheat rusts and divergence of the mating loci.</title>
        <authorList>
            <person name="Cuomo C.A."/>
            <person name="Bakkeren G."/>
            <person name="Szabo L."/>
            <person name="Khalil H."/>
            <person name="Joly D."/>
            <person name="Goldberg J."/>
            <person name="Young S."/>
            <person name="Zeng Q."/>
            <person name="Fellers J."/>
        </authorList>
    </citation>
    <scope>NUCLEOTIDE SEQUENCE [LARGE SCALE GENOMIC DNA]</scope>
    <source>
        <strain evidence="1">1-1 BBBD Race 1</strain>
    </source>
</reference>
<proteinExistence type="predicted"/>
<gene>
    <name evidence="1" type="ORF">PTTG_09211</name>
</gene>
<organism evidence="1">
    <name type="scientific">Puccinia triticina (isolate 1-1 / race 1 (BBBD))</name>
    <name type="common">Brown leaf rust fungus</name>
    <dbReference type="NCBI Taxonomy" id="630390"/>
    <lineage>
        <taxon>Eukaryota</taxon>
        <taxon>Fungi</taxon>
        <taxon>Dikarya</taxon>
        <taxon>Basidiomycota</taxon>
        <taxon>Pucciniomycotina</taxon>
        <taxon>Pucciniomycetes</taxon>
        <taxon>Pucciniales</taxon>
        <taxon>Pucciniaceae</taxon>
        <taxon>Puccinia</taxon>
    </lineage>
</organism>